<dbReference type="UniPathway" id="UPA00035">
    <property type="reaction ID" value="UER00043"/>
</dbReference>
<evidence type="ECO:0000256" key="10">
    <source>
        <dbReference type="HAMAP-Rule" id="MF_00134"/>
    </source>
</evidence>
<comment type="similarity">
    <text evidence="10">Belongs to the TrpC family.</text>
</comment>
<dbReference type="AlphaFoldDB" id="A0A3G8M525"/>
<dbReference type="InterPro" id="IPR013785">
    <property type="entry name" value="Aldolase_TIM"/>
</dbReference>
<dbReference type="InterPro" id="IPR045186">
    <property type="entry name" value="Indole-3-glycerol_P_synth"/>
</dbReference>
<dbReference type="HAMAP" id="MF_00134_B">
    <property type="entry name" value="IGPS_B"/>
    <property type="match status" value="1"/>
</dbReference>
<dbReference type="GO" id="GO:0004640">
    <property type="term" value="F:phosphoribosylanthranilate isomerase activity"/>
    <property type="evidence" value="ECO:0007669"/>
    <property type="project" value="TreeGrafter"/>
</dbReference>
<evidence type="ECO:0000256" key="3">
    <source>
        <dbReference type="ARBA" id="ARBA00012362"/>
    </source>
</evidence>
<dbReference type="PANTHER" id="PTHR22854">
    <property type="entry name" value="TRYPTOPHAN BIOSYNTHESIS PROTEIN"/>
    <property type="match status" value="1"/>
</dbReference>
<dbReference type="FunFam" id="3.20.20.70:FF:000024">
    <property type="entry name" value="Indole-3-glycerol phosphate synthase"/>
    <property type="match status" value="1"/>
</dbReference>
<evidence type="ECO:0000313" key="13">
    <source>
        <dbReference type="Proteomes" id="UP000273982"/>
    </source>
</evidence>
<keyword evidence="7 10" id="KW-0822">Tryptophan biosynthesis</keyword>
<keyword evidence="9 10" id="KW-0456">Lyase</keyword>
<comment type="pathway">
    <text evidence="2 10">Amino-acid biosynthesis; L-tryptophan biosynthesis; L-tryptophan from chorismate: step 4/5.</text>
</comment>
<name>A0A3G8M525_9HYPH</name>
<dbReference type="InterPro" id="IPR013798">
    <property type="entry name" value="Indole-3-glycerol_P_synth_dom"/>
</dbReference>
<dbReference type="InterPro" id="IPR011060">
    <property type="entry name" value="RibuloseP-bd_barrel"/>
</dbReference>
<dbReference type="GO" id="GO:0004425">
    <property type="term" value="F:indole-3-glycerol-phosphate synthase activity"/>
    <property type="evidence" value="ECO:0007669"/>
    <property type="project" value="UniProtKB-UniRule"/>
</dbReference>
<evidence type="ECO:0000256" key="2">
    <source>
        <dbReference type="ARBA" id="ARBA00004696"/>
    </source>
</evidence>
<dbReference type="EC" id="4.1.1.48" evidence="3 10"/>
<evidence type="ECO:0000256" key="9">
    <source>
        <dbReference type="ARBA" id="ARBA00023239"/>
    </source>
</evidence>
<dbReference type="NCBIfam" id="NF001373">
    <property type="entry name" value="PRK00278.1-6"/>
    <property type="match status" value="1"/>
</dbReference>
<dbReference type="Gene3D" id="3.20.20.70">
    <property type="entry name" value="Aldolase class I"/>
    <property type="match status" value="1"/>
</dbReference>
<dbReference type="NCBIfam" id="NF001377">
    <property type="entry name" value="PRK00278.2-4"/>
    <property type="match status" value="1"/>
</dbReference>
<reference evidence="12 13" key="1">
    <citation type="submission" date="2018-11" db="EMBL/GenBank/DDBJ databases">
        <title>Genome squencing of methanotrophic bacteria isolated from alkaline groundwater in Korea.</title>
        <authorList>
            <person name="Nguyen L.N."/>
        </authorList>
    </citation>
    <scope>NUCLEOTIDE SEQUENCE [LARGE SCALE GENOMIC DNA]</scope>
    <source>
        <strain evidence="12 13">GW6</strain>
    </source>
</reference>
<evidence type="ECO:0000256" key="1">
    <source>
        <dbReference type="ARBA" id="ARBA00001633"/>
    </source>
</evidence>
<dbReference type="CDD" id="cd00331">
    <property type="entry name" value="IGPS"/>
    <property type="match status" value="1"/>
</dbReference>
<evidence type="ECO:0000256" key="5">
    <source>
        <dbReference type="ARBA" id="ARBA00022605"/>
    </source>
</evidence>
<organism evidence="12 13">
    <name type="scientific">Methylocystis rosea</name>
    <dbReference type="NCBI Taxonomy" id="173366"/>
    <lineage>
        <taxon>Bacteria</taxon>
        <taxon>Pseudomonadati</taxon>
        <taxon>Pseudomonadota</taxon>
        <taxon>Alphaproteobacteria</taxon>
        <taxon>Hyphomicrobiales</taxon>
        <taxon>Methylocystaceae</taxon>
        <taxon>Methylocystis</taxon>
    </lineage>
</organism>
<evidence type="ECO:0000259" key="11">
    <source>
        <dbReference type="Pfam" id="PF00218"/>
    </source>
</evidence>
<evidence type="ECO:0000256" key="7">
    <source>
        <dbReference type="ARBA" id="ARBA00022822"/>
    </source>
</evidence>
<dbReference type="EMBL" id="CP034086">
    <property type="protein sequence ID" value="AZG76817.1"/>
    <property type="molecule type" value="Genomic_DNA"/>
</dbReference>
<evidence type="ECO:0000256" key="8">
    <source>
        <dbReference type="ARBA" id="ARBA00023141"/>
    </source>
</evidence>
<keyword evidence="8 10" id="KW-0057">Aromatic amino acid biosynthesis</keyword>
<feature type="domain" description="Indole-3-glycerol phosphate synthase" evidence="11">
    <location>
        <begin position="5"/>
        <end position="260"/>
    </location>
</feature>
<dbReference type="NCBIfam" id="NF001370">
    <property type="entry name" value="PRK00278.1-2"/>
    <property type="match status" value="1"/>
</dbReference>
<keyword evidence="6 10" id="KW-0210">Decarboxylase</keyword>
<evidence type="ECO:0000256" key="6">
    <source>
        <dbReference type="ARBA" id="ARBA00022793"/>
    </source>
</evidence>
<gene>
    <name evidence="10 12" type="primary">trpC</name>
    <name evidence="12" type="ORF">EHO51_08780</name>
</gene>
<dbReference type="KEGG" id="mros:EHO51_08780"/>
<dbReference type="SUPFAM" id="SSF51366">
    <property type="entry name" value="Ribulose-phoshate binding barrel"/>
    <property type="match status" value="1"/>
</dbReference>
<keyword evidence="5 10" id="KW-0028">Amino-acid biosynthesis</keyword>
<dbReference type="GO" id="GO:0000162">
    <property type="term" value="P:L-tryptophan biosynthetic process"/>
    <property type="evidence" value="ECO:0007669"/>
    <property type="project" value="UniProtKB-UniRule"/>
</dbReference>
<evidence type="ECO:0000313" key="12">
    <source>
        <dbReference type="EMBL" id="AZG76817.1"/>
    </source>
</evidence>
<dbReference type="PANTHER" id="PTHR22854:SF2">
    <property type="entry name" value="INDOLE-3-GLYCEROL-PHOSPHATE SYNTHASE"/>
    <property type="match status" value="1"/>
</dbReference>
<proteinExistence type="inferred from homology"/>
<comment type="catalytic activity">
    <reaction evidence="1 10">
        <text>1-(2-carboxyphenylamino)-1-deoxy-D-ribulose 5-phosphate + H(+) = (1S,2R)-1-C-(indol-3-yl)glycerol 3-phosphate + CO2 + H2O</text>
        <dbReference type="Rhea" id="RHEA:23476"/>
        <dbReference type="ChEBI" id="CHEBI:15377"/>
        <dbReference type="ChEBI" id="CHEBI:15378"/>
        <dbReference type="ChEBI" id="CHEBI:16526"/>
        <dbReference type="ChEBI" id="CHEBI:58613"/>
        <dbReference type="ChEBI" id="CHEBI:58866"/>
        <dbReference type="EC" id="4.1.1.48"/>
    </reaction>
</comment>
<dbReference type="InterPro" id="IPR001468">
    <property type="entry name" value="Indole-3-GlycerolPSynthase_CS"/>
</dbReference>
<protein>
    <recommendedName>
        <fullName evidence="4 10">Indole-3-glycerol phosphate synthase</fullName>
        <shortName evidence="10">IGPS</shortName>
        <ecNumber evidence="3 10">4.1.1.48</ecNumber>
    </recommendedName>
</protein>
<dbReference type="RefSeq" id="WP_124738567.1">
    <property type="nucleotide sequence ID" value="NZ_CP034086.1"/>
</dbReference>
<dbReference type="Pfam" id="PF00218">
    <property type="entry name" value="IGPS"/>
    <property type="match status" value="1"/>
</dbReference>
<dbReference type="PROSITE" id="PS00614">
    <property type="entry name" value="IGPS"/>
    <property type="match status" value="1"/>
</dbReference>
<evidence type="ECO:0000256" key="4">
    <source>
        <dbReference type="ARBA" id="ARBA00018080"/>
    </source>
</evidence>
<accession>A0A3G8M525</accession>
<dbReference type="Proteomes" id="UP000273982">
    <property type="component" value="Chromosome"/>
</dbReference>
<sequence>MTDILRKIEAYKRTEISEAKVRMPFATLERNVRDHDPPRGFVHAIEQKLNERRIALIAEIKKASPSKGIIRPDFDPPKLARSYEAGGAACLSVLTDTPSFKGRLEDLEAARKATHLPALRKDFMFDPYQVYEARAYGADCILIIMAAVDDDEAKALNTAAHDLRMDVLVEVHDEKELDRALALETRMIGVNNRDLHDFKVSLEVSERLAEKIPRDRIIVAESGITTHDDCVRLEKSHIFTFLVGESLMRKHDVEAATRELLQGATANHNSGAHKFPAGA</sequence>